<protein>
    <submittedName>
        <fullName evidence="3">NADH:flavin oxidoreductase</fullName>
    </submittedName>
</protein>
<dbReference type="CDD" id="cd04747">
    <property type="entry name" value="OYE_like_5_FMN"/>
    <property type="match status" value="1"/>
</dbReference>
<evidence type="ECO:0000256" key="1">
    <source>
        <dbReference type="SAM" id="MobiDB-lite"/>
    </source>
</evidence>
<sequence length="441" mass="48242">MGRSDGAGSNQGRVIHGKRHRGCTTRRNGRLPILHDIAWATSVTALCWLRQSAQRKTVPWLPRPLSQIIAEAIVTMSVDILFRPFALKSLNLKNRIVMAPMTRSFSPGGVPTDDVAAYYRRRAENEVGLILSEGTVIDRPTSSNDPNVPRFHGEEALAGWKRVIDGVHAAGGAMAPQIWHMGVMAPHLSGWTPAQPFEGPSGLVVPGKPGGNGMSEQDIADTIAAFGRAAADAKRLGFDAVEIHGAHGYLIDQFFWAGVNKRTDAFGGSTLPERSRFAVEVVKAVRAAVGENFAVLLRLSQWKQQDFAVRLAKTPEEMEAWLAPLADAGVDIFHCSQRRFWQPEFEGSDLNFAGWAKKLTGKATITVGSVGLSGEFIAAFQGESSQPSPLDELLRRFERGDFDLVAVGRALLSDPQWVRKVREGRMETLRDFTKEALATLV</sequence>
<evidence type="ECO:0000313" key="3">
    <source>
        <dbReference type="EMBL" id="MFC5354484.1"/>
    </source>
</evidence>
<proteinExistence type="predicted"/>
<dbReference type="Gene3D" id="3.20.20.70">
    <property type="entry name" value="Aldolase class I"/>
    <property type="match status" value="1"/>
</dbReference>
<dbReference type="Proteomes" id="UP001596166">
    <property type="component" value="Unassembled WGS sequence"/>
</dbReference>
<feature type="region of interest" description="Disordered" evidence="1">
    <location>
        <begin position="1"/>
        <end position="22"/>
    </location>
</feature>
<dbReference type="InterPro" id="IPR013785">
    <property type="entry name" value="Aldolase_TIM"/>
</dbReference>
<feature type="domain" description="NADH:flavin oxidoreductase/NADH oxidase N-terminal" evidence="2">
    <location>
        <begin position="81"/>
        <end position="426"/>
    </location>
</feature>
<reference evidence="4" key="1">
    <citation type="journal article" date="2019" name="Int. J. Syst. Evol. Microbiol.">
        <title>The Global Catalogue of Microorganisms (GCM) 10K type strain sequencing project: providing services to taxonomists for standard genome sequencing and annotation.</title>
        <authorList>
            <consortium name="The Broad Institute Genomics Platform"/>
            <consortium name="The Broad Institute Genome Sequencing Center for Infectious Disease"/>
            <person name="Wu L."/>
            <person name="Ma J."/>
        </authorList>
    </citation>
    <scope>NUCLEOTIDE SEQUENCE [LARGE SCALE GENOMIC DNA]</scope>
    <source>
        <strain evidence="4">CCUG 58760</strain>
    </source>
</reference>
<gene>
    <name evidence="3" type="ORF">ACFPMG_05630</name>
</gene>
<dbReference type="InterPro" id="IPR045247">
    <property type="entry name" value="Oye-like"/>
</dbReference>
<evidence type="ECO:0000313" key="4">
    <source>
        <dbReference type="Proteomes" id="UP001596166"/>
    </source>
</evidence>
<evidence type="ECO:0000259" key="2">
    <source>
        <dbReference type="Pfam" id="PF00724"/>
    </source>
</evidence>
<comment type="caution">
    <text evidence="3">The sequence shown here is derived from an EMBL/GenBank/DDBJ whole genome shotgun (WGS) entry which is preliminary data.</text>
</comment>
<organism evidence="3 4">
    <name type="scientific">Azospirillum himalayense</name>
    <dbReference type="NCBI Taxonomy" id="654847"/>
    <lineage>
        <taxon>Bacteria</taxon>
        <taxon>Pseudomonadati</taxon>
        <taxon>Pseudomonadota</taxon>
        <taxon>Alphaproteobacteria</taxon>
        <taxon>Rhodospirillales</taxon>
        <taxon>Azospirillaceae</taxon>
        <taxon>Azospirillum</taxon>
    </lineage>
</organism>
<name>A0ABW0G0W0_9PROT</name>
<dbReference type="EMBL" id="JBHSLC010000007">
    <property type="protein sequence ID" value="MFC5354484.1"/>
    <property type="molecule type" value="Genomic_DNA"/>
</dbReference>
<dbReference type="SUPFAM" id="SSF51395">
    <property type="entry name" value="FMN-linked oxidoreductases"/>
    <property type="match status" value="1"/>
</dbReference>
<dbReference type="Pfam" id="PF00724">
    <property type="entry name" value="Oxidored_FMN"/>
    <property type="match status" value="1"/>
</dbReference>
<dbReference type="InterPro" id="IPR001155">
    <property type="entry name" value="OxRdtase_FMN_N"/>
</dbReference>
<accession>A0ABW0G0W0</accession>
<keyword evidence="4" id="KW-1185">Reference proteome</keyword>
<dbReference type="PANTHER" id="PTHR22893">
    <property type="entry name" value="NADH OXIDOREDUCTASE-RELATED"/>
    <property type="match status" value="1"/>
</dbReference>
<dbReference type="PANTHER" id="PTHR22893:SF55">
    <property type="entry name" value="OXIDOREDUCTASE-RELATED"/>
    <property type="match status" value="1"/>
</dbReference>